<comment type="caution">
    <text evidence="2">The sequence shown here is derived from an EMBL/GenBank/DDBJ whole genome shotgun (WGS) entry which is preliminary data.</text>
</comment>
<reference evidence="2 3" key="1">
    <citation type="submission" date="2019-09" db="EMBL/GenBank/DDBJ databases">
        <title>Genomes of Cryomorphaceae.</title>
        <authorList>
            <person name="Bowman J.P."/>
        </authorList>
    </citation>
    <scope>NUCLEOTIDE SEQUENCE [LARGE SCALE GENOMIC DNA]</scope>
    <source>
        <strain evidence="2 3">KCTC 52047</strain>
    </source>
</reference>
<dbReference type="EMBL" id="WACR01000012">
    <property type="protein sequence ID" value="KAB1062087.1"/>
    <property type="molecule type" value="Genomic_DNA"/>
</dbReference>
<evidence type="ECO:0000313" key="3">
    <source>
        <dbReference type="Proteomes" id="UP000435357"/>
    </source>
</evidence>
<dbReference type="RefSeq" id="WP_151169751.1">
    <property type="nucleotide sequence ID" value="NZ_WACR01000012.1"/>
</dbReference>
<proteinExistence type="predicted"/>
<evidence type="ECO:0000256" key="1">
    <source>
        <dbReference type="SAM" id="SignalP"/>
    </source>
</evidence>
<accession>A0A6N6M4E4</accession>
<evidence type="ECO:0008006" key="4">
    <source>
        <dbReference type="Google" id="ProtNLM"/>
    </source>
</evidence>
<dbReference type="OrthoDB" id="1466342at2"/>
<keyword evidence="1" id="KW-0732">Signal</keyword>
<name>A0A6N6M4E4_9FLAO</name>
<organism evidence="2 3">
    <name type="scientific">Salibacter halophilus</name>
    <dbReference type="NCBI Taxonomy" id="1803916"/>
    <lineage>
        <taxon>Bacteria</taxon>
        <taxon>Pseudomonadati</taxon>
        <taxon>Bacteroidota</taxon>
        <taxon>Flavobacteriia</taxon>
        <taxon>Flavobacteriales</taxon>
        <taxon>Salibacteraceae</taxon>
        <taxon>Salibacter</taxon>
    </lineage>
</organism>
<protein>
    <recommendedName>
        <fullName evidence="4">Outer membrane beta-barrel protein</fullName>
    </recommendedName>
</protein>
<dbReference type="Proteomes" id="UP000435357">
    <property type="component" value="Unassembled WGS sequence"/>
</dbReference>
<feature type="chain" id="PRO_5026950448" description="Outer membrane beta-barrel protein" evidence="1">
    <location>
        <begin position="20"/>
        <end position="274"/>
    </location>
</feature>
<feature type="signal peptide" evidence="1">
    <location>
        <begin position="1"/>
        <end position="19"/>
    </location>
</feature>
<evidence type="ECO:0000313" key="2">
    <source>
        <dbReference type="EMBL" id="KAB1062087.1"/>
    </source>
</evidence>
<dbReference type="AlphaFoldDB" id="A0A6N6M4E4"/>
<gene>
    <name evidence="2" type="ORF">F3059_12410</name>
</gene>
<sequence length="274" mass="30598">MRVSLVLTIALFFAFLAQAQKKYKPGFNKSRNEFEQVFPSEDIFKRGGWLFGAGVTGLIGSENTTSVNGQNLTTTPQIIPGLKLEVGRYYNFKRTLSFTYFDYSLSYKGLFHGEDFDDQSIDQSGSHTQLAHYASGSFNLNSTIPIGDYNFIQNSIGVNAGYAFIRNQEVGYAENSPFKDDFNEAPQIVGQVHYQLGFGIMLSNNLVLLPYAEVPVFNAYPQTESSYQLDIYHNQYVPLTIGVKIMPFNLADTKCPDVNNPKLPGGFKNGYGDD</sequence>
<keyword evidence="3" id="KW-1185">Reference proteome</keyword>